<sequence>MIGVEGEPLSTTCSTSTTRLLISYLIVITIR</sequence>
<protein>
    <submittedName>
        <fullName evidence="1">Uncharacterized protein</fullName>
    </submittedName>
</protein>
<organism evidence="1">
    <name type="scientific">uncultured Rubrobacteraceae bacterium</name>
    <dbReference type="NCBI Taxonomy" id="349277"/>
    <lineage>
        <taxon>Bacteria</taxon>
        <taxon>Bacillati</taxon>
        <taxon>Actinomycetota</taxon>
        <taxon>Rubrobacteria</taxon>
        <taxon>Rubrobacterales</taxon>
        <taxon>Rubrobacteraceae</taxon>
        <taxon>environmental samples</taxon>
    </lineage>
</organism>
<proteinExistence type="predicted"/>
<reference evidence="1" key="1">
    <citation type="submission" date="2020-02" db="EMBL/GenBank/DDBJ databases">
        <authorList>
            <person name="Meier V. D."/>
        </authorList>
    </citation>
    <scope>NUCLEOTIDE SEQUENCE</scope>
    <source>
        <strain evidence="1">AVDCRST_MAG58</strain>
    </source>
</reference>
<dbReference type="AlphaFoldDB" id="A0A6J4R3X5"/>
<evidence type="ECO:0000313" key="1">
    <source>
        <dbReference type="EMBL" id="CAA9460690.1"/>
    </source>
</evidence>
<name>A0A6J4R3X5_9ACTN</name>
<gene>
    <name evidence="1" type="ORF">AVDCRST_MAG58-2495</name>
</gene>
<dbReference type="EMBL" id="CADCVF010000052">
    <property type="protein sequence ID" value="CAA9460690.1"/>
    <property type="molecule type" value="Genomic_DNA"/>
</dbReference>
<accession>A0A6J4R3X5</accession>